<evidence type="ECO:0000256" key="1">
    <source>
        <dbReference type="SAM" id="SignalP"/>
    </source>
</evidence>
<dbReference type="STRING" id="1048983.EL17_12640"/>
<comment type="caution">
    <text evidence="2">The sequence shown here is derived from an EMBL/GenBank/DDBJ whole genome shotgun (WGS) entry which is preliminary data.</text>
</comment>
<keyword evidence="3" id="KW-1185">Reference proteome</keyword>
<feature type="chain" id="PRO_5001696041" description="Dockerin domain-containing protein" evidence="1">
    <location>
        <begin position="29"/>
        <end position="253"/>
    </location>
</feature>
<evidence type="ECO:0000313" key="3">
    <source>
        <dbReference type="Proteomes" id="UP000027821"/>
    </source>
</evidence>
<dbReference type="eggNOG" id="ENOG503288Q">
    <property type="taxonomic scope" value="Bacteria"/>
</dbReference>
<proteinExistence type="predicted"/>
<protein>
    <recommendedName>
        <fullName evidence="4">Dockerin domain-containing protein</fullName>
    </recommendedName>
</protein>
<reference evidence="2 3" key="1">
    <citation type="submission" date="2014-04" db="EMBL/GenBank/DDBJ databases">
        <title>Characterization and application of a salt tolerant electro-active bacterium.</title>
        <authorList>
            <person name="Yang L."/>
            <person name="Wei S."/>
            <person name="Tay Q.X.M."/>
        </authorList>
    </citation>
    <scope>NUCLEOTIDE SEQUENCE [LARGE SCALE GENOMIC DNA]</scope>
    <source>
        <strain evidence="2 3">LY1</strain>
    </source>
</reference>
<dbReference type="AlphaFoldDB" id="A0A074LHE0"/>
<gene>
    <name evidence="2" type="ORF">EL17_12640</name>
</gene>
<dbReference type="EMBL" id="JMIH01000022">
    <property type="protein sequence ID" value="KEO73197.1"/>
    <property type="molecule type" value="Genomic_DNA"/>
</dbReference>
<keyword evidence="1" id="KW-0732">Signal</keyword>
<accession>A0A074LHE0</accession>
<name>A0A074LHE0_9BACT</name>
<organism evidence="2 3">
    <name type="scientific">Anditalea andensis</name>
    <dbReference type="NCBI Taxonomy" id="1048983"/>
    <lineage>
        <taxon>Bacteria</taxon>
        <taxon>Pseudomonadati</taxon>
        <taxon>Bacteroidota</taxon>
        <taxon>Cytophagia</taxon>
        <taxon>Cytophagales</taxon>
        <taxon>Cytophagaceae</taxon>
        <taxon>Anditalea</taxon>
    </lineage>
</organism>
<dbReference type="Proteomes" id="UP000027821">
    <property type="component" value="Unassembled WGS sequence"/>
</dbReference>
<feature type="signal peptide" evidence="1">
    <location>
        <begin position="1"/>
        <end position="28"/>
    </location>
</feature>
<dbReference type="RefSeq" id="WP_035074902.1">
    <property type="nucleotide sequence ID" value="NZ_JMIH01000022.1"/>
</dbReference>
<evidence type="ECO:0008006" key="4">
    <source>
        <dbReference type="Google" id="ProtNLM"/>
    </source>
</evidence>
<dbReference type="OrthoDB" id="821747at2"/>
<evidence type="ECO:0000313" key="2">
    <source>
        <dbReference type="EMBL" id="KEO73197.1"/>
    </source>
</evidence>
<sequence>MSRNFCSFKSNIIAIIILTALGSCNYGADNLPERSSKVSLYCTALTNNTDPVNSIRIGDLTISNLQVGTQNIQMNYASSSEFGIGSNINNANIRTNDEAELSLSASQPQINTLISSGNHRTAILGEGSTPNGNYTEIAFQLYPNKNASSDSFVRDKSLYILGSYNGRPIRIWLTSEDTFRVPADTPNGYVINADADLILRFNLVKLLENVNIETARDRNSDGFIDIGPNNVDGNSDIYSVFRSNLPNSVEFAK</sequence>
<dbReference type="PROSITE" id="PS51257">
    <property type="entry name" value="PROKAR_LIPOPROTEIN"/>
    <property type="match status" value="1"/>
</dbReference>